<sequence length="163" mass="17737">MPIRRQATEAGILQPAELALLGRVYNLLKLDNESPEACSALASRIIANYMAGVSDEAELVSLSKRPLGRGGAAAGTFATNRTYCKMSRRGIDFLNDWIAEHHPDTLTEDPTAIADLADQLMAAAEKQGLSRRDISEEVGSVFQVILEAMQNRSGGRLYSSRWG</sequence>
<protein>
    <submittedName>
        <fullName evidence="1">Mll9600 protein</fullName>
    </submittedName>
</protein>
<accession>Q98P60</accession>
<dbReference type="RefSeq" id="WP_010916181.1">
    <property type="nucleotide sequence ID" value="NC_002682.1"/>
</dbReference>
<dbReference type="KEGG" id="mlo:mll9600"/>
<dbReference type="AlphaFoldDB" id="Q98P60"/>
<dbReference type="EMBL" id="AP003017">
    <property type="protein sequence ID" value="BAB54795.1"/>
    <property type="molecule type" value="Genomic_DNA"/>
</dbReference>
<dbReference type="HOGENOM" id="CLU_1625743_0_0_5"/>
<gene>
    <name evidence="1" type="ordered locus">mll9600</name>
</gene>
<organism evidence="1 2">
    <name type="scientific">Mesorhizobium japonicum (strain LMG 29417 / CECT 9101 / MAFF 303099)</name>
    <name type="common">Mesorhizobium loti (strain MAFF 303099)</name>
    <dbReference type="NCBI Taxonomy" id="266835"/>
    <lineage>
        <taxon>Bacteria</taxon>
        <taxon>Pseudomonadati</taxon>
        <taxon>Pseudomonadota</taxon>
        <taxon>Alphaproteobacteria</taxon>
        <taxon>Hyphomicrobiales</taxon>
        <taxon>Phyllobacteriaceae</taxon>
        <taxon>Mesorhizobium</taxon>
    </lineage>
</organism>
<proteinExistence type="predicted"/>
<keyword evidence="1" id="KW-0614">Plasmid</keyword>
<name>Q98P60_RHILO</name>
<reference evidence="1 2" key="1">
    <citation type="journal article" date="2000" name="DNA Res.">
        <title>Complete genome structure of the nitrogen-fixing symbiotic bacterium Mesorhizobium loti.</title>
        <authorList>
            <person name="Kaneko T."/>
            <person name="Nakamura Y."/>
            <person name="Sato S."/>
            <person name="Asamizu E."/>
            <person name="Kato T."/>
            <person name="Sasamoto S."/>
            <person name="Watanabe A."/>
            <person name="Idesawa K."/>
            <person name="Ishikawa A."/>
            <person name="Kawashima K."/>
            <person name="Kimura T."/>
            <person name="Kishida Y."/>
            <person name="Kiyokawa C."/>
            <person name="Kohara M."/>
            <person name="Matsumoto M."/>
            <person name="Matsuno A."/>
            <person name="Mochizuki Y."/>
            <person name="Nakayama S."/>
            <person name="Nakazaki N."/>
            <person name="Shimpo S."/>
            <person name="Sugimoto M."/>
            <person name="Takeuchi C."/>
            <person name="Yamada M."/>
            <person name="Tabata S."/>
        </authorList>
    </citation>
    <scope>NUCLEOTIDE SEQUENCE [LARGE SCALE GENOMIC DNA]</scope>
    <source>
        <strain evidence="2">LMG 29417 / CECT 9101 / MAFF 303099</strain>
        <plasmid evidence="1 2">pMLb</plasmid>
    </source>
</reference>
<dbReference type="SMR" id="Q98P60"/>
<dbReference type="Proteomes" id="UP000000552">
    <property type="component" value="Plasmid pMLb"/>
</dbReference>
<geneLocation type="plasmid" evidence="1 2">
    <name>pMLb</name>
</geneLocation>
<evidence type="ECO:0000313" key="1">
    <source>
        <dbReference type="EMBL" id="BAB54795.1"/>
    </source>
</evidence>
<evidence type="ECO:0000313" key="2">
    <source>
        <dbReference type="Proteomes" id="UP000000552"/>
    </source>
</evidence>